<dbReference type="GO" id="GO:0051156">
    <property type="term" value="P:glucose 6-phosphate metabolic process"/>
    <property type="evidence" value="ECO:0007669"/>
    <property type="project" value="TreeGrafter"/>
</dbReference>
<comment type="caution">
    <text evidence="11">The sequence shown here is derived from an EMBL/GenBank/DDBJ whole genome shotgun (WGS) entry which is preliminary data.</text>
</comment>
<dbReference type="Gene3D" id="3.40.50.10490">
    <property type="entry name" value="Glucose-6-phosphate isomerase like protein, domain 1"/>
    <property type="match status" value="2"/>
</dbReference>
<dbReference type="InterPro" id="IPR046348">
    <property type="entry name" value="SIS_dom_sf"/>
</dbReference>
<dbReference type="PATRIC" id="fig|883169.3.peg.1015"/>
<proteinExistence type="inferred from homology"/>
<dbReference type="PROSITE" id="PS51463">
    <property type="entry name" value="P_GLUCOSE_ISOMERASE_3"/>
    <property type="match status" value="1"/>
</dbReference>
<dbReference type="PROSITE" id="PS00765">
    <property type="entry name" value="P_GLUCOSE_ISOMERASE_1"/>
    <property type="match status" value="1"/>
</dbReference>
<dbReference type="EMBL" id="AHAE01000046">
    <property type="protein sequence ID" value="EJZ82022.1"/>
    <property type="molecule type" value="Genomic_DNA"/>
</dbReference>
<dbReference type="GO" id="GO:0048029">
    <property type="term" value="F:monosaccharide binding"/>
    <property type="evidence" value="ECO:0007669"/>
    <property type="project" value="TreeGrafter"/>
</dbReference>
<comment type="subcellular location">
    <subcellularLocation>
        <location evidence="8">Cytoplasm</location>
    </subcellularLocation>
</comment>
<dbReference type="Gene3D" id="1.10.1390.10">
    <property type="match status" value="1"/>
</dbReference>
<feature type="region of interest" description="Disordered" evidence="10">
    <location>
        <begin position="552"/>
        <end position="674"/>
    </location>
</feature>
<evidence type="ECO:0000313" key="13">
    <source>
        <dbReference type="Proteomes" id="UP000006078"/>
    </source>
</evidence>
<dbReference type="PANTHER" id="PTHR11469:SF1">
    <property type="entry name" value="GLUCOSE-6-PHOSPHATE ISOMERASE"/>
    <property type="match status" value="1"/>
</dbReference>
<dbReference type="InterPro" id="IPR023096">
    <property type="entry name" value="G6P_Isomerase_C"/>
</dbReference>
<feature type="compositionally biased region" description="Basic and acidic residues" evidence="10">
    <location>
        <begin position="662"/>
        <end position="674"/>
    </location>
</feature>
<evidence type="ECO:0000256" key="7">
    <source>
        <dbReference type="ARBA" id="ARBA00029321"/>
    </source>
</evidence>
<comment type="pathway">
    <text evidence="8">Carbohydrate biosynthesis; gluconeogenesis.</text>
</comment>
<keyword evidence="4 8" id="KW-0963">Cytoplasm</keyword>
<dbReference type="UniPathway" id="UPA00138"/>
<reference evidence="11 14" key="1">
    <citation type="journal article" date="2012" name="J. Bacteriol.">
        <title>Draft Genome Sequence of Turicella otitidis ATCC 51513, Isolated from Middle Ear Fluid from a Child with Otitis Media.</title>
        <authorList>
            <person name="Brinkrolf K."/>
            <person name="Schneider J."/>
            <person name="Knecht M."/>
            <person name="Ruckert C."/>
            <person name="Tauch A."/>
        </authorList>
    </citation>
    <scope>NUCLEOTIDE SEQUENCE [LARGE SCALE GENOMIC DNA]</scope>
    <source>
        <strain evidence="11 14">ATCC 51513</strain>
    </source>
</reference>
<dbReference type="InterPro" id="IPR018189">
    <property type="entry name" value="Phosphoglucose_isomerase_CS"/>
</dbReference>
<dbReference type="Pfam" id="PF00342">
    <property type="entry name" value="PGI"/>
    <property type="match status" value="1"/>
</dbReference>
<dbReference type="Proteomes" id="UP000011016">
    <property type="component" value="Unassembled WGS sequence"/>
</dbReference>
<evidence type="ECO:0000256" key="9">
    <source>
        <dbReference type="RuleBase" id="RU000612"/>
    </source>
</evidence>
<dbReference type="GO" id="GO:0097367">
    <property type="term" value="F:carbohydrate derivative binding"/>
    <property type="evidence" value="ECO:0007669"/>
    <property type="project" value="InterPro"/>
</dbReference>
<dbReference type="InterPro" id="IPR035482">
    <property type="entry name" value="SIS_PGI_2"/>
</dbReference>
<dbReference type="STRING" id="29321.AAV33_08730"/>
<name>I7IWT9_9CORY</name>
<evidence type="ECO:0000313" key="14">
    <source>
        <dbReference type="Proteomes" id="UP000011016"/>
    </source>
</evidence>
<reference evidence="12 13" key="2">
    <citation type="submission" date="2012-08" db="EMBL/GenBank/DDBJ databases">
        <title>The Genome Sequence of Turicella otitidis ATCC 51513.</title>
        <authorList>
            <consortium name="The Broad Institute Genome Sequencing Platform"/>
            <person name="Earl A."/>
            <person name="Ward D."/>
            <person name="Feldgarden M."/>
            <person name="Gevers D."/>
            <person name="Huys G."/>
            <person name="Walker B."/>
            <person name="Young S.K."/>
            <person name="Zeng Q."/>
            <person name="Gargeya S."/>
            <person name="Fitzgerald M."/>
            <person name="Haas B."/>
            <person name="Abouelleil A."/>
            <person name="Alvarado L."/>
            <person name="Arachchi H.M."/>
            <person name="Berlin A.M."/>
            <person name="Chapman S.B."/>
            <person name="Goldberg J."/>
            <person name="Griggs A."/>
            <person name="Gujja S."/>
            <person name="Hansen M."/>
            <person name="Howarth C."/>
            <person name="Imamovic A."/>
            <person name="Larimer J."/>
            <person name="McCowen C."/>
            <person name="Montmayeur A."/>
            <person name="Murphy C."/>
            <person name="Neiman D."/>
            <person name="Pearson M."/>
            <person name="Priest M."/>
            <person name="Roberts A."/>
            <person name="Saif S."/>
            <person name="Shea T."/>
            <person name="Sisk P."/>
            <person name="Sykes S."/>
            <person name="Wortman J."/>
            <person name="Nusbaum C."/>
            <person name="Birren B."/>
        </authorList>
    </citation>
    <scope>NUCLEOTIDE SEQUENCE [LARGE SCALE GENOMIC DNA]</scope>
    <source>
        <strain evidence="12 13">ATCC 51513</strain>
    </source>
</reference>
<dbReference type="GO" id="GO:0006096">
    <property type="term" value="P:glycolytic process"/>
    <property type="evidence" value="ECO:0007669"/>
    <property type="project" value="UniProtKB-UniRule"/>
</dbReference>
<dbReference type="GO" id="GO:0006094">
    <property type="term" value="P:gluconeogenesis"/>
    <property type="evidence" value="ECO:0007669"/>
    <property type="project" value="UniProtKB-UniRule"/>
</dbReference>
<protein>
    <recommendedName>
        <fullName evidence="8">Glucose-6-phosphate isomerase</fullName>
        <shortName evidence="8">GPI</shortName>
        <ecNumber evidence="8">5.3.1.9</ecNumber>
    </recommendedName>
    <alternativeName>
        <fullName evidence="8">Phosphoglucose isomerase</fullName>
        <shortName evidence="8">PGI</shortName>
    </alternativeName>
    <alternativeName>
        <fullName evidence="8">Phosphohexose isomerase</fullName>
        <shortName evidence="8">PHI</shortName>
    </alternativeName>
</protein>
<comment type="pathway">
    <text evidence="1 8 9">Carbohydrate degradation; glycolysis; D-glyceraldehyde 3-phosphate and glycerone phosphate from D-glucose: step 2/4.</text>
</comment>
<dbReference type="InterPro" id="IPR001672">
    <property type="entry name" value="G6P_Isomerase"/>
</dbReference>
<dbReference type="GO" id="GO:0004347">
    <property type="term" value="F:glucose-6-phosphate isomerase activity"/>
    <property type="evidence" value="ECO:0007669"/>
    <property type="project" value="UniProtKB-UniRule"/>
</dbReference>
<dbReference type="HOGENOM" id="CLU_017947_3_0_11"/>
<dbReference type="EMBL" id="CAJZ01000073">
    <property type="protein sequence ID" value="CCI83243.1"/>
    <property type="molecule type" value="Genomic_DNA"/>
</dbReference>
<comment type="function">
    <text evidence="8">Catalyzes the reversible isomerization of glucose-6-phosphate to fructose-6-phosphate.</text>
</comment>
<feature type="compositionally biased region" description="Basic and acidic residues" evidence="10">
    <location>
        <begin position="592"/>
        <end position="603"/>
    </location>
</feature>
<feature type="compositionally biased region" description="Basic and acidic residues" evidence="10">
    <location>
        <begin position="552"/>
        <end position="569"/>
    </location>
</feature>
<dbReference type="eggNOG" id="COG0166">
    <property type="taxonomic scope" value="Bacteria"/>
</dbReference>
<dbReference type="CDD" id="cd05016">
    <property type="entry name" value="SIS_PGI_2"/>
    <property type="match status" value="1"/>
</dbReference>
<feature type="active site" evidence="8">
    <location>
        <position position="514"/>
    </location>
</feature>
<comment type="catalytic activity">
    <reaction evidence="7 8 9">
        <text>alpha-D-glucose 6-phosphate = beta-D-fructose 6-phosphate</text>
        <dbReference type="Rhea" id="RHEA:11816"/>
        <dbReference type="ChEBI" id="CHEBI:57634"/>
        <dbReference type="ChEBI" id="CHEBI:58225"/>
        <dbReference type="EC" id="5.3.1.9"/>
    </reaction>
</comment>
<keyword evidence="3 8" id="KW-0312">Gluconeogenesis</keyword>
<evidence type="ECO:0000256" key="5">
    <source>
        <dbReference type="ARBA" id="ARBA00023152"/>
    </source>
</evidence>
<keyword evidence="6 8" id="KW-0413">Isomerase</keyword>
<organism evidence="11 14">
    <name type="scientific">Corynebacterium otitidis ATCC 51513</name>
    <dbReference type="NCBI Taxonomy" id="883169"/>
    <lineage>
        <taxon>Bacteria</taxon>
        <taxon>Bacillati</taxon>
        <taxon>Actinomycetota</taxon>
        <taxon>Actinomycetes</taxon>
        <taxon>Mycobacteriales</taxon>
        <taxon>Corynebacteriaceae</taxon>
        <taxon>Corynebacterium</taxon>
    </lineage>
</organism>
<evidence type="ECO:0000256" key="2">
    <source>
        <dbReference type="ARBA" id="ARBA00006604"/>
    </source>
</evidence>
<dbReference type="EC" id="5.3.1.9" evidence="8"/>
<accession>I7IWT9</accession>
<evidence type="ECO:0000256" key="10">
    <source>
        <dbReference type="SAM" id="MobiDB-lite"/>
    </source>
</evidence>
<dbReference type="UniPathway" id="UPA00109">
    <property type="reaction ID" value="UER00181"/>
</dbReference>
<sequence>MSQPHPEDEFAAAWEALRARVGEISRTSLRELFATEPDRAERLTVTAGDLRADLSKNLIDAGTVDALVRLAKAAKVPERFEAMASGRHINTTEDRAVLHVALRAPKGATLKVDGQDVVADVHRELARMEAFATRVRSGEWTGSTGKPIDHVVNIGIGGSDLGPKMAARALSGYTHERLSASFVSNVDPTDIADALGHLDPETTLVIVSSKTFTTQETLANANVARRWLLDAFDGNEDALKHHLAAVSTNLEATAEFGVADETVFGFWDWVGGRYSLDSAIGLSLLLLIGPENFRELLAGFRAIDEHVATTPVERNLPVLLGLLGTWYTSVLGAQSHAVLPYSQDLEYLPAYLQQLTMESNGKSVTFEGKPAGTTGEIYWGASGTNGQHAFYQLLHQGSHLIPADFIGFINPRVDRPAADGTGSMHDLLNANLFAQTKVLAFGKTPEELAAEGVPEDLVAHKTMPGNRPSTTILADRLTPRVLGELVALYEHAVFTQGTLLRINSFDQWGVELGKKQANDLAAAVAGEEEPDSGDASTDALIAHYRARRTHEELAAPQDQPEKTQDHPAEQDADDAEPETAPAEPQEEQAEQDAPKDDEAKRDGDQDERPEDDAEPQGDETDTRDGEAETQDDDAAGDDSAEQNGEEPEGEREGSEDDPAQQQDDKPEEQDKKEK</sequence>
<evidence type="ECO:0000256" key="4">
    <source>
        <dbReference type="ARBA" id="ARBA00022490"/>
    </source>
</evidence>
<dbReference type="AlphaFoldDB" id="I7IWT9"/>
<dbReference type="PANTHER" id="PTHR11469">
    <property type="entry name" value="GLUCOSE-6-PHOSPHATE ISOMERASE"/>
    <property type="match status" value="1"/>
</dbReference>
<evidence type="ECO:0000313" key="11">
    <source>
        <dbReference type="EMBL" id="CCI83243.1"/>
    </source>
</evidence>
<dbReference type="NCBIfam" id="NF001211">
    <property type="entry name" value="PRK00179.1"/>
    <property type="match status" value="1"/>
</dbReference>
<dbReference type="HAMAP" id="MF_00473">
    <property type="entry name" value="G6P_isomerase"/>
    <property type="match status" value="1"/>
</dbReference>
<feature type="active site" description="Proton donor" evidence="8">
    <location>
        <position position="358"/>
    </location>
</feature>
<evidence type="ECO:0000256" key="8">
    <source>
        <dbReference type="HAMAP-Rule" id="MF_00473"/>
    </source>
</evidence>
<dbReference type="InterPro" id="IPR035476">
    <property type="entry name" value="SIS_PGI_1"/>
</dbReference>
<dbReference type="GO" id="GO:0005829">
    <property type="term" value="C:cytosol"/>
    <property type="evidence" value="ECO:0007669"/>
    <property type="project" value="TreeGrafter"/>
</dbReference>
<dbReference type="FunFam" id="3.40.50.10490:FF:000018">
    <property type="entry name" value="Glucose-6-phosphate isomerase"/>
    <property type="match status" value="1"/>
</dbReference>
<evidence type="ECO:0000256" key="3">
    <source>
        <dbReference type="ARBA" id="ARBA00022432"/>
    </source>
</evidence>
<feature type="compositionally biased region" description="Acidic residues" evidence="10">
    <location>
        <begin position="627"/>
        <end position="658"/>
    </location>
</feature>
<feature type="compositionally biased region" description="Acidic residues" evidence="10">
    <location>
        <begin position="604"/>
        <end position="619"/>
    </location>
</feature>
<dbReference type="Proteomes" id="UP000006078">
    <property type="component" value="Unassembled WGS sequence"/>
</dbReference>
<evidence type="ECO:0000256" key="6">
    <source>
        <dbReference type="ARBA" id="ARBA00023235"/>
    </source>
</evidence>
<keyword evidence="5 8" id="KW-0324">Glycolysis</keyword>
<keyword evidence="13" id="KW-1185">Reference proteome</keyword>
<feature type="active site" evidence="8">
    <location>
        <position position="388"/>
    </location>
</feature>
<dbReference type="SUPFAM" id="SSF53697">
    <property type="entry name" value="SIS domain"/>
    <property type="match status" value="1"/>
</dbReference>
<gene>
    <name evidence="8 11" type="primary">pgi</name>
    <name evidence="11" type="ORF">BN46_0504</name>
    <name evidence="12" type="ORF">HMPREF9719_01052</name>
</gene>
<dbReference type="PROSITE" id="PS00174">
    <property type="entry name" value="P_GLUCOSE_ISOMERASE_2"/>
    <property type="match status" value="1"/>
</dbReference>
<comment type="similarity">
    <text evidence="2 8 9">Belongs to the GPI family.</text>
</comment>
<evidence type="ECO:0000256" key="1">
    <source>
        <dbReference type="ARBA" id="ARBA00004926"/>
    </source>
</evidence>
<dbReference type="OrthoDB" id="140919at2"/>
<dbReference type="CDD" id="cd05015">
    <property type="entry name" value="SIS_PGI_1"/>
    <property type="match status" value="1"/>
</dbReference>
<evidence type="ECO:0000313" key="12">
    <source>
        <dbReference type="EMBL" id="EJZ82022.1"/>
    </source>
</evidence>
<dbReference type="PRINTS" id="PR00662">
    <property type="entry name" value="G6PISOMERASE"/>
</dbReference>